<dbReference type="PROSITE" id="PS51371">
    <property type="entry name" value="CBS"/>
    <property type="match status" value="2"/>
</dbReference>
<evidence type="ECO:0000313" key="5">
    <source>
        <dbReference type="Proteomes" id="UP000036367"/>
    </source>
</evidence>
<evidence type="ECO:0000256" key="1">
    <source>
        <dbReference type="ARBA" id="ARBA00023122"/>
    </source>
</evidence>
<organism evidence="4 5">
    <name type="scientific">Rhodopirellula islandica</name>
    <dbReference type="NCBI Taxonomy" id="595434"/>
    <lineage>
        <taxon>Bacteria</taxon>
        <taxon>Pseudomonadati</taxon>
        <taxon>Planctomycetota</taxon>
        <taxon>Planctomycetia</taxon>
        <taxon>Pirellulales</taxon>
        <taxon>Pirellulaceae</taxon>
        <taxon>Rhodopirellula</taxon>
    </lineage>
</organism>
<dbReference type="STRING" id="595434.RISK_002292"/>
<comment type="caution">
    <text evidence="4">The sequence shown here is derived from an EMBL/GenBank/DDBJ whole genome shotgun (WGS) entry which is preliminary data.</text>
</comment>
<accession>A0A0J1BGJ8</accession>
<gene>
    <name evidence="4" type="ORF">RISK_002292</name>
</gene>
<dbReference type="Pfam" id="PF00571">
    <property type="entry name" value="CBS"/>
    <property type="match status" value="2"/>
</dbReference>
<dbReference type="AlphaFoldDB" id="A0A0J1BGJ8"/>
<proteinExistence type="predicted"/>
<keyword evidence="5" id="KW-1185">Reference proteome</keyword>
<evidence type="ECO:0000256" key="2">
    <source>
        <dbReference type="PROSITE-ProRule" id="PRU00703"/>
    </source>
</evidence>
<evidence type="ECO:0000313" key="4">
    <source>
        <dbReference type="EMBL" id="KLU05660.1"/>
    </source>
</evidence>
<dbReference type="EMBL" id="LECT01000017">
    <property type="protein sequence ID" value="KLU05660.1"/>
    <property type="molecule type" value="Genomic_DNA"/>
</dbReference>
<dbReference type="PANTHER" id="PTHR43080:SF2">
    <property type="entry name" value="CBS DOMAIN-CONTAINING PROTEIN"/>
    <property type="match status" value="1"/>
</dbReference>
<dbReference type="InterPro" id="IPR000644">
    <property type="entry name" value="CBS_dom"/>
</dbReference>
<dbReference type="PANTHER" id="PTHR43080">
    <property type="entry name" value="CBS DOMAIN-CONTAINING PROTEIN CBSX3, MITOCHONDRIAL"/>
    <property type="match status" value="1"/>
</dbReference>
<feature type="domain" description="CBS" evidence="3">
    <location>
        <begin position="104"/>
        <end position="158"/>
    </location>
</feature>
<protein>
    <submittedName>
        <fullName evidence="4">CBS domain protein</fullName>
    </submittedName>
</protein>
<dbReference type="Proteomes" id="UP000036367">
    <property type="component" value="Unassembled WGS sequence"/>
</dbReference>
<sequence>MGTASTTPSALRVSSVMQHPVVKLHETDSIQDAVDQLNENHVSALPVVNDDDQLVGILTVTDLLRLVQDAEQSLEDRMTVYENCFWLTELIRDTLGNNEVTTAMSSKPVTAKPDDPLQRVANLMLDHQVHHIPITTEGKQLVGMVSSVDFVRLAATPA</sequence>
<keyword evidence="1 2" id="KW-0129">CBS domain</keyword>
<dbReference type="Gene3D" id="3.10.580.10">
    <property type="entry name" value="CBS-domain"/>
    <property type="match status" value="1"/>
</dbReference>
<dbReference type="RefSeq" id="WP_053061112.1">
    <property type="nucleotide sequence ID" value="NZ_LECT01000017.1"/>
</dbReference>
<name>A0A0J1BGJ8_RHOIS</name>
<dbReference type="InterPro" id="IPR051257">
    <property type="entry name" value="Diverse_CBS-Domain"/>
</dbReference>
<reference evidence="4" key="1">
    <citation type="submission" date="2015-05" db="EMBL/GenBank/DDBJ databases">
        <title>Permanent draft genome of Rhodopirellula islandicus K833.</title>
        <authorList>
            <person name="Kizina J."/>
            <person name="Richter M."/>
            <person name="Glockner F.O."/>
            <person name="Harder J."/>
        </authorList>
    </citation>
    <scope>NUCLEOTIDE SEQUENCE [LARGE SCALE GENOMIC DNA]</scope>
    <source>
        <strain evidence="4">K833</strain>
    </source>
</reference>
<dbReference type="SMART" id="SM00116">
    <property type="entry name" value="CBS"/>
    <property type="match status" value="2"/>
</dbReference>
<dbReference type="InterPro" id="IPR046342">
    <property type="entry name" value="CBS_dom_sf"/>
</dbReference>
<feature type="domain" description="CBS" evidence="3">
    <location>
        <begin position="17"/>
        <end position="73"/>
    </location>
</feature>
<dbReference type="PATRIC" id="fig|595434.4.peg.2187"/>
<dbReference type="SUPFAM" id="SSF54631">
    <property type="entry name" value="CBS-domain pair"/>
    <property type="match status" value="1"/>
</dbReference>
<evidence type="ECO:0000259" key="3">
    <source>
        <dbReference type="PROSITE" id="PS51371"/>
    </source>
</evidence>
<dbReference type="OrthoDB" id="9790355at2"/>